<feature type="region of interest" description="Disordered" evidence="1">
    <location>
        <begin position="162"/>
        <end position="189"/>
    </location>
</feature>
<evidence type="ECO:0000256" key="1">
    <source>
        <dbReference type="SAM" id="MobiDB-lite"/>
    </source>
</evidence>
<organism evidence="2 3">
    <name type="scientific">Cyanobium usitatum str. Tous</name>
    <dbReference type="NCBI Taxonomy" id="2116684"/>
    <lineage>
        <taxon>Bacteria</taxon>
        <taxon>Bacillati</taxon>
        <taxon>Cyanobacteriota</taxon>
        <taxon>Cyanophyceae</taxon>
        <taxon>Synechococcales</taxon>
        <taxon>Prochlorococcaceae</taxon>
        <taxon>Cyanobium</taxon>
    </lineage>
</organism>
<dbReference type="SUPFAM" id="SSF50249">
    <property type="entry name" value="Nucleic acid-binding proteins"/>
    <property type="match status" value="1"/>
</dbReference>
<dbReference type="Gene3D" id="2.40.50.140">
    <property type="entry name" value="Nucleic acid-binding proteins"/>
    <property type="match status" value="1"/>
</dbReference>
<dbReference type="Proteomes" id="UP000243002">
    <property type="component" value="Unassembled WGS sequence"/>
</dbReference>
<dbReference type="InterPro" id="IPR012340">
    <property type="entry name" value="NA-bd_OB-fold"/>
</dbReference>
<keyword evidence="3" id="KW-1185">Reference proteome</keyword>
<proteinExistence type="predicted"/>
<accession>A0A2P7MZF4</accession>
<gene>
    <name evidence="2" type="ORF">C7K55_03955</name>
</gene>
<dbReference type="AlphaFoldDB" id="A0A2P7MZF4"/>
<feature type="compositionally biased region" description="Acidic residues" evidence="1">
    <location>
        <begin position="180"/>
        <end position="189"/>
    </location>
</feature>
<reference evidence="2 3" key="1">
    <citation type="journal article" date="2018" name="Environ. Microbiol.">
        <title>Ecological and genomic features of two widespread freshwater picocyanobacteria.</title>
        <authorList>
            <person name="Cabello-Yeves P.J."/>
            <person name="Picazo A."/>
            <person name="Camacho A."/>
            <person name="Callieri C."/>
            <person name="Rosselli R."/>
            <person name="Roda-Garcia J.J."/>
            <person name="Coutinho F.H."/>
            <person name="Rodriguez-Valera F."/>
        </authorList>
    </citation>
    <scope>NUCLEOTIDE SEQUENCE [LARGE SCALE GENOMIC DNA]</scope>
    <source>
        <strain evidence="2 3">Tous</strain>
    </source>
</reference>
<dbReference type="RefSeq" id="WP_106502116.1">
    <property type="nucleotide sequence ID" value="NZ_PXXO01000003.1"/>
</dbReference>
<evidence type="ECO:0000313" key="3">
    <source>
        <dbReference type="Proteomes" id="UP000243002"/>
    </source>
</evidence>
<dbReference type="EMBL" id="PXXO01000003">
    <property type="protein sequence ID" value="PSJ06608.1"/>
    <property type="molecule type" value="Genomic_DNA"/>
</dbReference>
<sequence length="189" mass="21427">MAKDIFRTPLAEVRWAHLITPRHQLDKSKPKAWTCDLLLPNNNEQAQSFLLAMEDQFIALHGSRKRRAEKGFPWKPDKEKPSELTAVRFKVPQFQRRDGSLSEGPRIVDAKKQPWEGAAIGNGSKVVVAFDIYDWDGENGCGMTFQPRAVQVVEFVPYEQVDPTDSFEEQEGYTAAGGWDVDDDEEAAF</sequence>
<evidence type="ECO:0000313" key="2">
    <source>
        <dbReference type="EMBL" id="PSJ06608.1"/>
    </source>
</evidence>
<name>A0A2P7MZF4_9CYAN</name>
<comment type="caution">
    <text evidence="2">The sequence shown here is derived from an EMBL/GenBank/DDBJ whole genome shotgun (WGS) entry which is preliminary data.</text>
</comment>
<evidence type="ECO:0008006" key="4">
    <source>
        <dbReference type="Google" id="ProtNLM"/>
    </source>
</evidence>
<protein>
    <recommendedName>
        <fullName evidence="4">DUF2815 domain-containing protein</fullName>
    </recommendedName>
</protein>
<dbReference type="OrthoDB" id="564902at2"/>